<comment type="subcellular location">
    <subcellularLocation>
        <location evidence="1">Nucleus</location>
    </subcellularLocation>
</comment>
<dbReference type="InterPro" id="IPR019786">
    <property type="entry name" value="Zinc_finger_PHD-type_CS"/>
</dbReference>
<evidence type="ECO:0000259" key="6">
    <source>
        <dbReference type="SMART" id="SM00249"/>
    </source>
</evidence>
<dbReference type="PANTHER" id="PTHR46174">
    <property type="entry name" value="CXXC-TYPE ZINC FINGER PROTEIN 1"/>
    <property type="match status" value="1"/>
</dbReference>
<keyword evidence="4" id="KW-0862">Zinc</keyword>
<keyword evidence="2" id="KW-0479">Metal-binding</keyword>
<sequence>MSMKIVYLTHQLSLSYPKPLHLSNPNQIEDVFCLCSKPDNGDIMISCDSCFAWYHFNCLNIHSNLKSLIFKFNCPYCVLEDALKDPLMFYKKCLLEKCFNPINKNSKFCSLKHGQTYFDILQNIFVSSYQSGYLEDNRFTKYFENLYLTNETPVRIDINSKDIKAIINNNKLLELKLKSLLFSKYNNFSSNSKPCMIEYKFNPDVERNIRFWKNEILLNIQEINFYELKLELYKVLVDIISSKLKSYKICGYNSILSTLTFLEFAKIVVQNKYSLFSNFKDDDIFSASINSASPFFNNICEKEKRKCRKHAFWNRLFREEIETRMDDLIERNSEIKLYVSNCTS</sequence>
<accession>A0A1D2V8J4</accession>
<evidence type="ECO:0000256" key="1">
    <source>
        <dbReference type="ARBA" id="ARBA00004123"/>
    </source>
</evidence>
<name>A0A1D2V8J4_9ASCO</name>
<dbReference type="AlphaFoldDB" id="A0A1D2V8J4"/>
<reference evidence="8" key="1">
    <citation type="submission" date="2016-05" db="EMBL/GenBank/DDBJ databases">
        <title>Comparative genomics of biotechnologically important yeasts.</title>
        <authorList>
            <consortium name="DOE Joint Genome Institute"/>
            <person name="Riley R."/>
            <person name="Haridas S."/>
            <person name="Wolfe K.H."/>
            <person name="Lopes M.R."/>
            <person name="Hittinger C.T."/>
            <person name="Goker M."/>
            <person name="Salamov A."/>
            <person name="Wisecaver J."/>
            <person name="Long T.M."/>
            <person name="Aerts A.L."/>
            <person name="Barry K."/>
            <person name="Choi C."/>
            <person name="Clum A."/>
            <person name="Coughlan A.Y."/>
            <person name="Deshpande S."/>
            <person name="Douglass A.P."/>
            <person name="Hanson S.J."/>
            <person name="Klenk H.-P."/>
            <person name="Labutti K."/>
            <person name="Lapidus A."/>
            <person name="Lindquist E."/>
            <person name="Lipzen A."/>
            <person name="Meier-Kolthoff J.P."/>
            <person name="Ohm R.A."/>
            <person name="Otillar R.P."/>
            <person name="Pangilinan J."/>
            <person name="Peng Y."/>
            <person name="Rokas A."/>
            <person name="Rosa C.A."/>
            <person name="Scheuner C."/>
            <person name="Sibirny A.A."/>
            <person name="Slot J.C."/>
            <person name="Stielow J.B."/>
            <person name="Sun H."/>
            <person name="Kurtzman C.P."/>
            <person name="Blackwell M."/>
            <person name="Grigoriev I.V."/>
            <person name="Jeffries T.W."/>
        </authorList>
    </citation>
    <scope>NUCLEOTIDE SEQUENCE [LARGE SCALE GENOMIC DNA]</scope>
    <source>
        <strain evidence="8">DSM 1968</strain>
    </source>
</reference>
<keyword evidence="5" id="KW-0539">Nucleus</keyword>
<dbReference type="OrthoDB" id="436852at2759"/>
<dbReference type="GO" id="GO:0048188">
    <property type="term" value="C:Set1C/COMPASS complex"/>
    <property type="evidence" value="ECO:0007669"/>
    <property type="project" value="InterPro"/>
</dbReference>
<evidence type="ECO:0000256" key="2">
    <source>
        <dbReference type="ARBA" id="ARBA00022723"/>
    </source>
</evidence>
<evidence type="ECO:0000313" key="8">
    <source>
        <dbReference type="Proteomes" id="UP000095038"/>
    </source>
</evidence>
<keyword evidence="8" id="KW-1185">Reference proteome</keyword>
<dbReference type="Pfam" id="PF00628">
    <property type="entry name" value="PHD"/>
    <property type="match status" value="1"/>
</dbReference>
<dbReference type="InParanoid" id="A0A1D2V8J4"/>
<evidence type="ECO:0000256" key="3">
    <source>
        <dbReference type="ARBA" id="ARBA00022771"/>
    </source>
</evidence>
<dbReference type="PROSITE" id="PS01359">
    <property type="entry name" value="ZF_PHD_1"/>
    <property type="match status" value="1"/>
</dbReference>
<protein>
    <recommendedName>
        <fullName evidence="6">Zinc finger PHD-type domain-containing protein</fullName>
    </recommendedName>
</protein>
<dbReference type="InterPro" id="IPR019787">
    <property type="entry name" value="Znf_PHD-finger"/>
</dbReference>
<dbReference type="PANTHER" id="PTHR46174:SF1">
    <property type="entry name" value="CXXC-TYPE ZINC FINGER PROTEIN 1"/>
    <property type="match status" value="1"/>
</dbReference>
<dbReference type="RefSeq" id="XP_020044303.1">
    <property type="nucleotide sequence ID" value="XM_020192140.1"/>
</dbReference>
<dbReference type="InterPro" id="IPR013083">
    <property type="entry name" value="Znf_RING/FYVE/PHD"/>
</dbReference>
<keyword evidence="3" id="KW-0863">Zinc-finger</keyword>
<dbReference type="GO" id="GO:0045893">
    <property type="term" value="P:positive regulation of DNA-templated transcription"/>
    <property type="evidence" value="ECO:0007669"/>
    <property type="project" value="TreeGrafter"/>
</dbReference>
<dbReference type="GO" id="GO:0008270">
    <property type="term" value="F:zinc ion binding"/>
    <property type="evidence" value="ECO:0007669"/>
    <property type="project" value="UniProtKB-KW"/>
</dbReference>
<dbReference type="EMBL" id="KV454496">
    <property type="protein sequence ID" value="ODV57996.1"/>
    <property type="molecule type" value="Genomic_DNA"/>
</dbReference>
<dbReference type="Gene3D" id="3.30.40.10">
    <property type="entry name" value="Zinc/RING finger domain, C3HC4 (zinc finger)"/>
    <property type="match status" value="1"/>
</dbReference>
<dbReference type="GeneID" id="30965776"/>
<dbReference type="Proteomes" id="UP000095038">
    <property type="component" value="Unassembled WGS sequence"/>
</dbReference>
<evidence type="ECO:0000313" key="7">
    <source>
        <dbReference type="EMBL" id="ODV57996.1"/>
    </source>
</evidence>
<dbReference type="STRING" id="1344418.A0A1D2V8J4"/>
<evidence type="ECO:0000256" key="5">
    <source>
        <dbReference type="ARBA" id="ARBA00023242"/>
    </source>
</evidence>
<evidence type="ECO:0000256" key="4">
    <source>
        <dbReference type="ARBA" id="ARBA00022833"/>
    </source>
</evidence>
<proteinExistence type="predicted"/>
<dbReference type="InterPro" id="IPR037869">
    <property type="entry name" value="Spp1/CFP1"/>
</dbReference>
<organism evidence="7 8">
    <name type="scientific">Ascoidea rubescens DSM 1968</name>
    <dbReference type="NCBI Taxonomy" id="1344418"/>
    <lineage>
        <taxon>Eukaryota</taxon>
        <taxon>Fungi</taxon>
        <taxon>Dikarya</taxon>
        <taxon>Ascomycota</taxon>
        <taxon>Saccharomycotina</taxon>
        <taxon>Saccharomycetes</taxon>
        <taxon>Ascoideaceae</taxon>
        <taxon>Ascoidea</taxon>
    </lineage>
</organism>
<dbReference type="SUPFAM" id="SSF57903">
    <property type="entry name" value="FYVE/PHD zinc finger"/>
    <property type="match status" value="1"/>
</dbReference>
<gene>
    <name evidence="7" type="ORF">ASCRUDRAFT_72996</name>
</gene>
<feature type="domain" description="Zinc finger PHD-type" evidence="6">
    <location>
        <begin position="32"/>
        <end position="78"/>
    </location>
</feature>
<dbReference type="InterPro" id="IPR011011">
    <property type="entry name" value="Znf_FYVE_PHD"/>
</dbReference>
<dbReference type="SMART" id="SM00249">
    <property type="entry name" value="PHD"/>
    <property type="match status" value="1"/>
</dbReference>
<dbReference type="InterPro" id="IPR001965">
    <property type="entry name" value="Znf_PHD"/>
</dbReference>